<dbReference type="GeneID" id="36346080"/>
<keyword evidence="1" id="KW-1133">Transmembrane helix</keyword>
<evidence type="ECO:0000256" key="2">
    <source>
        <dbReference type="SAM" id="SignalP"/>
    </source>
</evidence>
<dbReference type="AlphaFoldDB" id="W6U2I7"/>
<evidence type="ECO:0000313" key="3">
    <source>
        <dbReference type="EMBL" id="EUB54766.1"/>
    </source>
</evidence>
<dbReference type="EMBL" id="APAU02000213">
    <property type="protein sequence ID" value="EUB54766.1"/>
    <property type="molecule type" value="Genomic_DNA"/>
</dbReference>
<dbReference type="CTD" id="36346080"/>
<dbReference type="OrthoDB" id="10049971at2759"/>
<sequence length="147" mass="16775">MTVALLGGFLLPALLTLLLTKPLSPKVARSIWSCVQEIDNPLVPWPEVYTSEKKPALSEVRRALQSLRRLTWGISIFNIVVFLGLWQILGPATQTIDFNGFVFYVESIEIWTFLSTTFCLAFPLVLLVSYLGAYLRHQIHRLRMVIR</sequence>
<accession>W6U2I7</accession>
<comment type="caution">
    <text evidence="3">The sequence shown here is derived from an EMBL/GenBank/DDBJ whole genome shotgun (WGS) entry which is preliminary data.</text>
</comment>
<proteinExistence type="predicted"/>
<dbReference type="KEGG" id="egl:EGR_10365"/>
<dbReference type="STRING" id="6210.W6U2I7"/>
<keyword evidence="1" id="KW-0812">Transmembrane</keyword>
<keyword evidence="4" id="KW-1185">Reference proteome</keyword>
<feature type="transmembrane region" description="Helical" evidence="1">
    <location>
        <begin position="70"/>
        <end position="90"/>
    </location>
</feature>
<feature type="signal peptide" evidence="2">
    <location>
        <begin position="1"/>
        <end position="20"/>
    </location>
</feature>
<evidence type="ECO:0000256" key="1">
    <source>
        <dbReference type="SAM" id="Phobius"/>
    </source>
</evidence>
<evidence type="ECO:0000313" key="4">
    <source>
        <dbReference type="Proteomes" id="UP000019149"/>
    </source>
</evidence>
<reference evidence="3 4" key="1">
    <citation type="journal article" date="2013" name="Nat. Genet.">
        <title>The genome of the hydatid tapeworm Echinococcus granulosus.</title>
        <authorList>
            <person name="Zheng H."/>
            <person name="Zhang W."/>
            <person name="Zhang L."/>
            <person name="Zhang Z."/>
            <person name="Li J."/>
            <person name="Lu G."/>
            <person name="Zhu Y."/>
            <person name="Wang Y."/>
            <person name="Huang Y."/>
            <person name="Liu J."/>
            <person name="Kang H."/>
            <person name="Chen J."/>
            <person name="Wang L."/>
            <person name="Chen A."/>
            <person name="Yu S."/>
            <person name="Gao Z."/>
            <person name="Jin L."/>
            <person name="Gu W."/>
            <person name="Wang Z."/>
            <person name="Zhao L."/>
            <person name="Shi B."/>
            <person name="Wen H."/>
            <person name="Lin R."/>
            <person name="Jones M.K."/>
            <person name="Brejova B."/>
            <person name="Vinar T."/>
            <person name="Zhao G."/>
            <person name="McManus D.P."/>
            <person name="Chen Z."/>
            <person name="Zhou Y."/>
            <person name="Wang S."/>
        </authorList>
    </citation>
    <scope>NUCLEOTIDE SEQUENCE [LARGE SCALE GENOMIC DNA]</scope>
</reference>
<gene>
    <name evidence="3" type="ORF">EGR_10365</name>
</gene>
<feature type="chain" id="PRO_5004884114" evidence="2">
    <location>
        <begin position="21"/>
        <end position="147"/>
    </location>
</feature>
<keyword evidence="1" id="KW-0472">Membrane</keyword>
<feature type="transmembrane region" description="Helical" evidence="1">
    <location>
        <begin position="110"/>
        <end position="135"/>
    </location>
</feature>
<protein>
    <submittedName>
        <fullName evidence="3">Urea active transporter-like protein</fullName>
    </submittedName>
</protein>
<name>W6U2I7_ECHGR</name>
<keyword evidence="2" id="KW-0732">Signal</keyword>
<dbReference type="RefSeq" id="XP_024345962.1">
    <property type="nucleotide sequence ID" value="XM_024499614.1"/>
</dbReference>
<dbReference type="Proteomes" id="UP000019149">
    <property type="component" value="Unassembled WGS sequence"/>
</dbReference>
<organism evidence="3 4">
    <name type="scientific">Echinococcus granulosus</name>
    <name type="common">Hydatid tapeworm</name>
    <dbReference type="NCBI Taxonomy" id="6210"/>
    <lineage>
        <taxon>Eukaryota</taxon>
        <taxon>Metazoa</taxon>
        <taxon>Spiralia</taxon>
        <taxon>Lophotrochozoa</taxon>
        <taxon>Platyhelminthes</taxon>
        <taxon>Cestoda</taxon>
        <taxon>Eucestoda</taxon>
        <taxon>Cyclophyllidea</taxon>
        <taxon>Taeniidae</taxon>
        <taxon>Echinococcus</taxon>
        <taxon>Echinococcus granulosus group</taxon>
    </lineage>
</organism>